<dbReference type="InterPro" id="IPR032048">
    <property type="entry name" value="TGase_elicitor"/>
</dbReference>
<proteinExistence type="inferred from homology"/>
<dbReference type="GO" id="GO:0005576">
    <property type="term" value="C:extracellular region"/>
    <property type="evidence" value="ECO:0007669"/>
    <property type="project" value="UniProtKB-SubCell"/>
</dbReference>
<dbReference type="AlphaFoldDB" id="A0AAD5LRG8"/>
<comment type="similarity">
    <text evidence="2">Belongs to the elicitin family.</text>
</comment>
<dbReference type="Gene3D" id="3.30.40.240">
    <property type="entry name" value="Transglutaminase elicitor, body domain"/>
    <property type="match status" value="1"/>
</dbReference>
<dbReference type="SUPFAM" id="SSF48647">
    <property type="entry name" value="Fungal elicitin"/>
    <property type="match status" value="1"/>
</dbReference>
<feature type="compositionally biased region" description="Low complexity" evidence="6">
    <location>
        <begin position="360"/>
        <end position="375"/>
    </location>
</feature>
<keyword evidence="5" id="KW-1015">Disulfide bond</keyword>
<comment type="caution">
    <text evidence="7">The sequence shown here is derived from an EMBL/GenBank/DDBJ whole genome shotgun (WGS) entry which is preliminary data.</text>
</comment>
<dbReference type="Gene3D" id="1.10.239.10">
    <property type="entry name" value="Elicitin domain"/>
    <property type="match status" value="1"/>
</dbReference>
<evidence type="ECO:0000256" key="5">
    <source>
        <dbReference type="ARBA" id="ARBA00023157"/>
    </source>
</evidence>
<comment type="subcellular location">
    <subcellularLocation>
        <location evidence="1">Secreted</location>
    </subcellularLocation>
</comment>
<dbReference type="GO" id="GO:0016755">
    <property type="term" value="F:aminoacyltransferase activity"/>
    <property type="evidence" value="ECO:0007669"/>
    <property type="project" value="InterPro"/>
</dbReference>
<organism evidence="7 8">
    <name type="scientific">Pythium insidiosum</name>
    <name type="common">Pythiosis disease agent</name>
    <dbReference type="NCBI Taxonomy" id="114742"/>
    <lineage>
        <taxon>Eukaryota</taxon>
        <taxon>Sar</taxon>
        <taxon>Stramenopiles</taxon>
        <taxon>Oomycota</taxon>
        <taxon>Peronosporomycetes</taxon>
        <taxon>Pythiales</taxon>
        <taxon>Pythiaceae</taxon>
        <taxon>Pythium</taxon>
    </lineage>
</organism>
<keyword evidence="4" id="KW-0928">Hypersensitive response elicitation</keyword>
<evidence type="ECO:0000256" key="2">
    <source>
        <dbReference type="ARBA" id="ARBA00009544"/>
    </source>
</evidence>
<evidence type="ECO:0000256" key="1">
    <source>
        <dbReference type="ARBA" id="ARBA00004613"/>
    </source>
</evidence>
<sequence>MANPNMFSLAWGPERLGKLLQTLEGLESGERLVTVAGAGRLSFAPWSDHPWPRGLDGINHRWKAPEEPSPAEKYATAFGLDVRAFQDEISRTSGKNATTRAATDIGLQDAWGRASIEVEPPQCAVTKNGVTFYPRDIKALVSQLYFQSNRVVERRNTVRPRDIFRYGREYRHKCKPKRNEFYWVDNGGCKDIWPSMFHDVLLNTMGRFQLPVLVRFADEQAFVPIRAYRVREMRSLSINETIAEFGSSFRDRYNPSVESHGSVFTLEIDWVLSCMEDLDDDLLTMRTTLRYAFETWTRLFAREGAWLLSNASATLTPVSLEVPLPLLVEDDPASSLRSSHVFELAEAAQSCESRPETTERQLQGQPQPQPQRPRCNRLPLDVVLDQSADRVQQCHDATGYSFRSLLSMRESQLPAVCRNPDCIAVIERLRRIEYRDCVVSDEYDVVADIEKVVTSCFRFMDVPEPIYDPEPPSTTQPAVTPEQPPIAVTTLL</sequence>
<dbReference type="Pfam" id="PF16683">
    <property type="entry name" value="TGase_elicitor"/>
    <property type="match status" value="2"/>
</dbReference>
<dbReference type="InterPro" id="IPR002200">
    <property type="entry name" value="Elicitin"/>
</dbReference>
<accession>A0AAD5LRG8</accession>
<dbReference type="Proteomes" id="UP001209570">
    <property type="component" value="Unassembled WGS sequence"/>
</dbReference>
<dbReference type="EMBL" id="JAKCXM010001090">
    <property type="protein sequence ID" value="KAJ0391370.1"/>
    <property type="molecule type" value="Genomic_DNA"/>
</dbReference>
<protein>
    <submittedName>
        <fullName evidence="7">Uncharacterized protein</fullName>
    </submittedName>
</protein>
<evidence type="ECO:0000313" key="8">
    <source>
        <dbReference type="Proteomes" id="UP001209570"/>
    </source>
</evidence>
<evidence type="ECO:0000313" key="7">
    <source>
        <dbReference type="EMBL" id="KAJ0391370.1"/>
    </source>
</evidence>
<reference evidence="7" key="1">
    <citation type="submission" date="2021-12" db="EMBL/GenBank/DDBJ databases">
        <title>Prjna785345.</title>
        <authorList>
            <person name="Rujirawat T."/>
            <person name="Krajaejun T."/>
        </authorList>
    </citation>
    <scope>NUCLEOTIDE SEQUENCE</scope>
    <source>
        <strain evidence="7">Pi057C3</strain>
    </source>
</reference>
<keyword evidence="3" id="KW-0964">Secreted</keyword>
<dbReference type="Pfam" id="PF00964">
    <property type="entry name" value="Elicitin"/>
    <property type="match status" value="1"/>
</dbReference>
<name>A0AAD5LRG8_PYTIN</name>
<feature type="region of interest" description="Disordered" evidence="6">
    <location>
        <begin position="351"/>
        <end position="375"/>
    </location>
</feature>
<dbReference type="GO" id="GO:0052040">
    <property type="term" value="P:symbiont-mediated perturbation of host programmed cell death"/>
    <property type="evidence" value="ECO:0007669"/>
    <property type="project" value="UniProtKB-KW"/>
</dbReference>
<gene>
    <name evidence="7" type="ORF">P43SY_010804</name>
</gene>
<evidence type="ECO:0000256" key="3">
    <source>
        <dbReference type="ARBA" id="ARBA00022525"/>
    </source>
</evidence>
<evidence type="ECO:0000256" key="6">
    <source>
        <dbReference type="SAM" id="MobiDB-lite"/>
    </source>
</evidence>
<evidence type="ECO:0000256" key="4">
    <source>
        <dbReference type="ARBA" id="ARBA00022978"/>
    </source>
</evidence>
<keyword evidence="8" id="KW-1185">Reference proteome</keyword>
<dbReference type="InterPro" id="IPR036470">
    <property type="entry name" value="Elicitin_sf"/>
</dbReference>